<evidence type="ECO:0000313" key="6">
    <source>
        <dbReference type="Proteomes" id="UP000287651"/>
    </source>
</evidence>
<evidence type="ECO:0000256" key="2">
    <source>
        <dbReference type="ARBA" id="ARBA00022604"/>
    </source>
</evidence>
<evidence type="ECO:0000256" key="3">
    <source>
        <dbReference type="ARBA" id="ARBA00023015"/>
    </source>
</evidence>
<keyword evidence="2" id="KW-0341">Growth regulation</keyword>
<dbReference type="GO" id="GO:0040008">
    <property type="term" value="P:regulation of growth"/>
    <property type="evidence" value="ECO:0007669"/>
    <property type="project" value="InterPro"/>
</dbReference>
<name>A0A426X9X7_ENSVE</name>
<dbReference type="AlphaFoldDB" id="A0A426X9X7"/>
<keyword evidence="4" id="KW-0804">Transcription</keyword>
<accession>A0A426X9X7</accession>
<dbReference type="InterPro" id="IPR036638">
    <property type="entry name" value="HLH_DNA-bd_sf"/>
</dbReference>
<protein>
    <recommendedName>
        <fullName evidence="7">BHLH domain-containing protein</fullName>
    </recommendedName>
</protein>
<comment type="caution">
    <text evidence="5">The sequence shown here is derived from an EMBL/GenBank/DDBJ whole genome shotgun (WGS) entry which is preliminary data.</text>
</comment>
<dbReference type="EMBL" id="AMZH03023824">
    <property type="protein sequence ID" value="RRT36273.1"/>
    <property type="molecule type" value="Genomic_DNA"/>
</dbReference>
<dbReference type="Gene3D" id="4.10.280.10">
    <property type="entry name" value="Helix-loop-helix DNA-binding domain"/>
    <property type="match status" value="1"/>
</dbReference>
<keyword evidence="3" id="KW-0805">Transcription regulation</keyword>
<dbReference type="PANTHER" id="PTHR46446:SF28">
    <property type="entry name" value="TRANSCRIPTION FACTOR PRE5"/>
    <property type="match status" value="1"/>
</dbReference>
<organism evidence="5 6">
    <name type="scientific">Ensete ventricosum</name>
    <name type="common">Abyssinian banana</name>
    <name type="synonym">Musa ensete</name>
    <dbReference type="NCBI Taxonomy" id="4639"/>
    <lineage>
        <taxon>Eukaryota</taxon>
        <taxon>Viridiplantae</taxon>
        <taxon>Streptophyta</taxon>
        <taxon>Embryophyta</taxon>
        <taxon>Tracheophyta</taxon>
        <taxon>Spermatophyta</taxon>
        <taxon>Magnoliopsida</taxon>
        <taxon>Liliopsida</taxon>
        <taxon>Zingiberales</taxon>
        <taxon>Musaceae</taxon>
        <taxon>Ensete</taxon>
    </lineage>
</organism>
<comment type="similarity">
    <text evidence="1">Belongs to the bHLH protein family.</text>
</comment>
<sequence length="240" mass="26755">MPWSPSAAAPPENDRAAAVLSPNLMSLVARAAARRHLGLSGSRDSWALRALLHPKLQAARLKQQEREREEEASFWYMVKWLNHAPPPSRGVINASVPLGYADMQRKKKVYARPLEMSSRRSSRITDEEISELISKLQSLLPESRRRSMSRVSNPAAITPLRQSLLSATICDCLPHVASVFDAWAHICMQASAAKLLKETCSYIKSLHREVDDLSDRLSDLMSSMDSGSPQADIIRSILRS</sequence>
<evidence type="ECO:0000256" key="4">
    <source>
        <dbReference type="ARBA" id="ARBA00023163"/>
    </source>
</evidence>
<dbReference type="PANTHER" id="PTHR46446">
    <property type="entry name" value="TRANSCRIPTION FACTOR PRE"/>
    <property type="match status" value="1"/>
</dbReference>
<evidence type="ECO:0000313" key="5">
    <source>
        <dbReference type="EMBL" id="RRT36273.1"/>
    </source>
</evidence>
<dbReference type="GO" id="GO:0006355">
    <property type="term" value="P:regulation of DNA-templated transcription"/>
    <property type="evidence" value="ECO:0007669"/>
    <property type="project" value="InterPro"/>
</dbReference>
<evidence type="ECO:0008006" key="7">
    <source>
        <dbReference type="Google" id="ProtNLM"/>
    </source>
</evidence>
<dbReference type="GO" id="GO:0046983">
    <property type="term" value="F:protein dimerization activity"/>
    <property type="evidence" value="ECO:0007669"/>
    <property type="project" value="InterPro"/>
</dbReference>
<gene>
    <name evidence="5" type="ORF">B296_00046904</name>
</gene>
<reference evidence="5 6" key="1">
    <citation type="journal article" date="2014" name="Agronomy (Basel)">
        <title>A Draft Genome Sequence for Ensete ventricosum, the Drought-Tolerant Tree Against Hunger.</title>
        <authorList>
            <person name="Harrison J."/>
            <person name="Moore K.A."/>
            <person name="Paszkiewicz K."/>
            <person name="Jones T."/>
            <person name="Grant M."/>
            <person name="Ambacheew D."/>
            <person name="Muzemil S."/>
            <person name="Studholme D.J."/>
        </authorList>
    </citation>
    <scope>NUCLEOTIDE SEQUENCE [LARGE SCALE GENOMIC DNA]</scope>
</reference>
<proteinExistence type="inferred from homology"/>
<evidence type="ECO:0000256" key="1">
    <source>
        <dbReference type="ARBA" id="ARBA00005510"/>
    </source>
</evidence>
<dbReference type="Proteomes" id="UP000287651">
    <property type="component" value="Unassembled WGS sequence"/>
</dbReference>
<dbReference type="Pfam" id="PF23174">
    <property type="entry name" value="bHLH_ILI"/>
    <property type="match status" value="2"/>
</dbReference>
<dbReference type="InterPro" id="IPR044293">
    <property type="entry name" value="PRE"/>
</dbReference>
<dbReference type="SUPFAM" id="SSF47459">
    <property type="entry name" value="HLH, helix-loop-helix DNA-binding domain"/>
    <property type="match status" value="1"/>
</dbReference>